<dbReference type="Gene3D" id="1.20.1600.10">
    <property type="entry name" value="Outer membrane efflux proteins (OEP)"/>
    <property type="match status" value="1"/>
</dbReference>
<evidence type="ECO:0000256" key="7">
    <source>
        <dbReference type="ARBA" id="ARBA00023237"/>
    </source>
</evidence>
<dbReference type="GO" id="GO:0015288">
    <property type="term" value="F:porin activity"/>
    <property type="evidence" value="ECO:0007669"/>
    <property type="project" value="TreeGrafter"/>
</dbReference>
<evidence type="ECO:0000256" key="9">
    <source>
        <dbReference type="SAM" id="SignalP"/>
    </source>
</evidence>
<dbReference type="KEGG" id="psty:BFS30_00840"/>
<dbReference type="InterPro" id="IPR051906">
    <property type="entry name" value="TolC-like"/>
</dbReference>
<evidence type="ECO:0000256" key="5">
    <source>
        <dbReference type="ARBA" id="ARBA00022692"/>
    </source>
</evidence>
<dbReference type="EMBL" id="CP017141">
    <property type="protein sequence ID" value="AOM75842.1"/>
    <property type="molecule type" value="Genomic_DNA"/>
</dbReference>
<dbReference type="InterPro" id="IPR003423">
    <property type="entry name" value="OMP_efflux"/>
</dbReference>
<dbReference type="PANTHER" id="PTHR30026:SF23">
    <property type="entry name" value="TO APRF-PUTATIVE OUTER MEMBRANE EFFLUX PROTEIN OR SECRETED ALKALINE PHOSPHATASE-RELATED"/>
    <property type="match status" value="1"/>
</dbReference>
<feature type="chain" id="PRO_5009098255" evidence="9">
    <location>
        <begin position="26"/>
        <end position="447"/>
    </location>
</feature>
<evidence type="ECO:0000256" key="2">
    <source>
        <dbReference type="ARBA" id="ARBA00007613"/>
    </source>
</evidence>
<feature type="coiled-coil region" evidence="8">
    <location>
        <begin position="342"/>
        <end position="380"/>
    </location>
</feature>
<sequence>MNFSPYKRKFGMCMSFLLSSLFVHAQHTTVKPEIPLTITEVWQLADSNSRKLQMKQLEVLAAEAGIKVARSERLPEVAANGVLAYIFQMPIYEKGLFHTPSQYPVEPKYYKVSADAYLNLYNGGKTNREIAASKTENELAVANKNLTKQEIHYIAAVYFYDVYRNRSYQSLLKQDIKEREKQLQEIRELYKNGTVLKSDVLRAELRLSKQKMLLTEIENSIHIAAQKLNLLIGKQDDMMLMPVVSDMEADPVLLKGLSNYLSEAESRSFKLQISEKEQQLAVLKLKQQKSNVLPSIGFFAEYMYAYPQIQFYPYALSLYSNGMAGLKLKVPISSFYTNKHKVRVAEIQLRRQEVEDEEVKENLRQEVQEYYIRYQESLKRIEVASENITQASESYRIVQNTYFNQLALLTDLLDAETQLLQSRFELTTAKVNARIQYYQLQKAVGTL</sequence>
<reference evidence="10 11" key="1">
    <citation type="submission" date="2016-08" db="EMBL/GenBank/DDBJ databases">
        <authorList>
            <person name="Seilhamer J.J."/>
        </authorList>
    </citation>
    <scope>NUCLEOTIDE SEQUENCE [LARGE SCALE GENOMIC DNA]</scope>
    <source>
        <strain evidence="10 11">DX4</strain>
    </source>
</reference>
<dbReference type="Pfam" id="PF02321">
    <property type="entry name" value="OEP"/>
    <property type="match status" value="2"/>
</dbReference>
<dbReference type="GO" id="GO:1990281">
    <property type="term" value="C:efflux pump complex"/>
    <property type="evidence" value="ECO:0007669"/>
    <property type="project" value="TreeGrafter"/>
</dbReference>
<protein>
    <submittedName>
        <fullName evidence="10">Transporter</fullName>
    </submittedName>
</protein>
<evidence type="ECO:0000256" key="3">
    <source>
        <dbReference type="ARBA" id="ARBA00022448"/>
    </source>
</evidence>
<evidence type="ECO:0000256" key="8">
    <source>
        <dbReference type="SAM" id="Coils"/>
    </source>
</evidence>
<keyword evidence="7" id="KW-0998">Cell outer membrane</keyword>
<feature type="signal peptide" evidence="9">
    <location>
        <begin position="1"/>
        <end position="25"/>
    </location>
</feature>
<dbReference type="GO" id="GO:0015562">
    <property type="term" value="F:efflux transmembrane transporter activity"/>
    <property type="evidence" value="ECO:0007669"/>
    <property type="project" value="InterPro"/>
</dbReference>
<comment type="similarity">
    <text evidence="2">Belongs to the outer membrane factor (OMF) (TC 1.B.17) family.</text>
</comment>
<dbReference type="GO" id="GO:0009279">
    <property type="term" value="C:cell outer membrane"/>
    <property type="evidence" value="ECO:0007669"/>
    <property type="project" value="UniProtKB-SubCell"/>
</dbReference>
<keyword evidence="6" id="KW-0472">Membrane</keyword>
<dbReference type="AlphaFoldDB" id="A0A1D7QAY2"/>
<keyword evidence="4" id="KW-1134">Transmembrane beta strand</keyword>
<dbReference type="SUPFAM" id="SSF56954">
    <property type="entry name" value="Outer membrane efflux proteins (OEP)"/>
    <property type="match status" value="1"/>
</dbReference>
<comment type="subcellular location">
    <subcellularLocation>
        <location evidence="1">Cell outer membrane</location>
    </subcellularLocation>
</comment>
<keyword evidence="11" id="KW-1185">Reference proteome</keyword>
<dbReference type="RefSeq" id="WP_069377540.1">
    <property type="nucleotide sequence ID" value="NZ_CP017141.1"/>
</dbReference>
<evidence type="ECO:0000256" key="6">
    <source>
        <dbReference type="ARBA" id="ARBA00023136"/>
    </source>
</evidence>
<organism evidence="10 11">
    <name type="scientific">Pedobacter steynii</name>
    <dbReference type="NCBI Taxonomy" id="430522"/>
    <lineage>
        <taxon>Bacteria</taxon>
        <taxon>Pseudomonadati</taxon>
        <taxon>Bacteroidota</taxon>
        <taxon>Sphingobacteriia</taxon>
        <taxon>Sphingobacteriales</taxon>
        <taxon>Sphingobacteriaceae</taxon>
        <taxon>Pedobacter</taxon>
    </lineage>
</organism>
<keyword evidence="9" id="KW-0732">Signal</keyword>
<dbReference type="OrthoDB" id="1271612at2"/>
<evidence type="ECO:0000256" key="1">
    <source>
        <dbReference type="ARBA" id="ARBA00004442"/>
    </source>
</evidence>
<proteinExistence type="inferred from homology"/>
<evidence type="ECO:0000313" key="11">
    <source>
        <dbReference type="Proteomes" id="UP000094313"/>
    </source>
</evidence>
<evidence type="ECO:0000313" key="10">
    <source>
        <dbReference type="EMBL" id="AOM75842.1"/>
    </source>
</evidence>
<gene>
    <name evidence="10" type="ORF">BFS30_00840</name>
</gene>
<keyword evidence="5" id="KW-0812">Transmembrane</keyword>
<name>A0A1D7QAY2_9SPHI</name>
<dbReference type="Proteomes" id="UP000094313">
    <property type="component" value="Chromosome"/>
</dbReference>
<dbReference type="PANTHER" id="PTHR30026">
    <property type="entry name" value="OUTER MEMBRANE PROTEIN TOLC"/>
    <property type="match status" value="1"/>
</dbReference>
<accession>A0A1D7QAY2</accession>
<evidence type="ECO:0000256" key="4">
    <source>
        <dbReference type="ARBA" id="ARBA00022452"/>
    </source>
</evidence>
<keyword evidence="8" id="KW-0175">Coiled coil</keyword>
<keyword evidence="3" id="KW-0813">Transport</keyword>